<keyword evidence="2" id="KW-0472">Membrane</keyword>
<name>A0ABU9AYZ9_9BACT</name>
<comment type="caution">
    <text evidence="4">The sequence shown here is derived from an EMBL/GenBank/DDBJ whole genome shotgun (WGS) entry which is preliminary data.</text>
</comment>
<accession>A0ABU9AYZ9</accession>
<dbReference type="NCBIfam" id="TIGR01760">
    <property type="entry name" value="tape_meas_TP901"/>
    <property type="match status" value="1"/>
</dbReference>
<organism evidence="4 5">
    <name type="scientific">Luteolibacter soli</name>
    <dbReference type="NCBI Taxonomy" id="3135280"/>
    <lineage>
        <taxon>Bacteria</taxon>
        <taxon>Pseudomonadati</taxon>
        <taxon>Verrucomicrobiota</taxon>
        <taxon>Verrucomicrobiia</taxon>
        <taxon>Verrucomicrobiales</taxon>
        <taxon>Verrucomicrobiaceae</taxon>
        <taxon>Luteolibacter</taxon>
    </lineage>
</organism>
<feature type="domain" description="Phage tail tape measure protein" evidence="3">
    <location>
        <begin position="91"/>
        <end position="292"/>
    </location>
</feature>
<keyword evidence="2" id="KW-0812">Transmembrane</keyword>
<dbReference type="InterPro" id="IPR010090">
    <property type="entry name" value="Phage_tape_meas"/>
</dbReference>
<gene>
    <name evidence="4" type="ORF">WKV53_19930</name>
</gene>
<evidence type="ECO:0000256" key="2">
    <source>
        <dbReference type="SAM" id="Phobius"/>
    </source>
</evidence>
<reference evidence="4 5" key="1">
    <citation type="submission" date="2024-04" db="EMBL/GenBank/DDBJ databases">
        <title>Luteolibacter sp. isolated from soil.</title>
        <authorList>
            <person name="An J."/>
        </authorList>
    </citation>
    <scope>NUCLEOTIDE SEQUENCE [LARGE SCALE GENOMIC DNA]</scope>
    <source>
        <strain evidence="4 5">Y139</strain>
    </source>
</reference>
<sequence>MALLGTLQVRLGLDVATFSQKFGNFTKDLEKRAKGISKGLSGLTNFGSLIGSASLGATLASGIDVAGDFETTINQAAAAAELGDSAIAGLSKQALDLSKAFKTFAPQQVAEGMLELTKAGITPAEQSAGALAETMRLAATEGLALGRAAEVMAEQMGAFGLTAKDTAGIADALAGASIASTASVESLSQGLSQSAKVAKIFGLDLNETAGSLALFASNGLKGSDAGTSLKTMLSRLIPSTDEAAAAMAQYGISFTTSAGKIKDITQVADILRTKLGGLSEAQRNSTLQTIFGSDAIRAAAILTEKGAADLQTYIEATRDQQAAERLSEARTKGYRGAIDALKASFQRIAIELTSGGFLQGLTDLANKGSDLLGKLSGLPQWAKNLGLGIATTAALLPPFALALSSIVTAGPALLTGLGAVTAFLTGPWGIAIAAAVGGAILFKDQLMGAWNDLRAWFSGWVQSNQPLLDQLKSSWSSLVATFGPLFDSLKLSLSNFGTAVAKAFGTDGASLFESFKQAAGGALTGIVQGVTSAIASLTSFVTWLTAELPAAGTSAGETVNGIVQFFKDMGARIGEAWNSVKSAFATARDFLVNGISALWEKLLPLREAFATWGQVASEACGLVKDVALLAFDAIKLGIGAVLTALTPVWEKLKEFGAWIAASFGPPIVAAFQKVKEVAVGIWTEIQTAIQGFWDFSKNAVAGIVQAFEDLGNKALAPLRSLRDGINEARKALNVFGDTGEEETDRAVGHSWLTDLCEKGVSLFKSLVTDGISPAGKALVDFGRTGKNLSFGQGFKLAFAPRAIELDKDGNPVKEAERFEGVWKHSLDNVSSAIDQFIKDGRFNFKGFIDGLAADLASSALKGAFEALFKGLAGLTGDSAGDASTWGNLLGTVLKGFTSFEGGGFTGTGSRTGGLDGRGGMLAMVHPNETVIDHDKIRRSSGARRGGRPVINVTTPINLAPGVSHQELAKILPMLKRDIIQTIPELIAQGGRRASAFGT</sequence>
<proteinExistence type="predicted"/>
<evidence type="ECO:0000259" key="3">
    <source>
        <dbReference type="Pfam" id="PF10145"/>
    </source>
</evidence>
<dbReference type="Pfam" id="PF10145">
    <property type="entry name" value="PhageMin_Tail"/>
    <property type="match status" value="1"/>
</dbReference>
<dbReference type="PANTHER" id="PTHR37813">
    <property type="entry name" value="FELS-2 PROPHAGE PROTEIN"/>
    <property type="match status" value="1"/>
</dbReference>
<evidence type="ECO:0000313" key="5">
    <source>
        <dbReference type="Proteomes" id="UP001371305"/>
    </source>
</evidence>
<dbReference type="Proteomes" id="UP001371305">
    <property type="component" value="Unassembled WGS sequence"/>
</dbReference>
<protein>
    <submittedName>
        <fullName evidence="4">Phage tail tape measure protein</fullName>
    </submittedName>
</protein>
<evidence type="ECO:0000256" key="1">
    <source>
        <dbReference type="ARBA" id="ARBA00022612"/>
    </source>
</evidence>
<dbReference type="EMBL" id="JBBUKT010000008">
    <property type="protein sequence ID" value="MEK7952793.1"/>
    <property type="molecule type" value="Genomic_DNA"/>
</dbReference>
<evidence type="ECO:0000313" key="4">
    <source>
        <dbReference type="EMBL" id="MEK7952793.1"/>
    </source>
</evidence>
<keyword evidence="2" id="KW-1133">Transmembrane helix</keyword>
<dbReference type="RefSeq" id="WP_341406550.1">
    <property type="nucleotide sequence ID" value="NZ_JBBUKT010000008.1"/>
</dbReference>
<keyword evidence="5" id="KW-1185">Reference proteome</keyword>
<keyword evidence="1" id="KW-1188">Viral release from host cell</keyword>
<feature type="transmembrane region" description="Helical" evidence="2">
    <location>
        <begin position="385"/>
        <end position="407"/>
    </location>
</feature>
<dbReference type="PANTHER" id="PTHR37813:SF1">
    <property type="entry name" value="FELS-2 PROPHAGE PROTEIN"/>
    <property type="match status" value="1"/>
</dbReference>
<feature type="transmembrane region" description="Helical" evidence="2">
    <location>
        <begin position="419"/>
        <end position="442"/>
    </location>
</feature>